<dbReference type="PANTHER" id="PTHR33221">
    <property type="entry name" value="WINGED HELIX-TURN-HELIX TRANSCRIPTIONAL REGULATOR, RRF2 FAMILY"/>
    <property type="match status" value="1"/>
</dbReference>
<dbReference type="InterPro" id="IPR036390">
    <property type="entry name" value="WH_DNA-bd_sf"/>
</dbReference>
<gene>
    <name evidence="3" type="ORF">FE697_001335</name>
</gene>
<dbReference type="EMBL" id="VDFQ02000001">
    <property type="protein sequence ID" value="KAA1424599.1"/>
    <property type="molecule type" value="Genomic_DNA"/>
</dbReference>
<dbReference type="NCBIfam" id="TIGR00738">
    <property type="entry name" value="rrf2_super"/>
    <property type="match status" value="1"/>
</dbReference>
<evidence type="ECO:0000313" key="4">
    <source>
        <dbReference type="Proteomes" id="UP000307768"/>
    </source>
</evidence>
<dbReference type="OrthoDB" id="9795923at2"/>
<accession>A0A5Q6S317</accession>
<dbReference type="SUPFAM" id="SSF46785">
    <property type="entry name" value="Winged helix' DNA-binding domain"/>
    <property type="match status" value="1"/>
</dbReference>
<reference evidence="3 4" key="1">
    <citation type="submission" date="2019-09" db="EMBL/GenBank/DDBJ databases">
        <title>Mumia zhuanghuii sp. nov. isolated from the intestinal contents of plateau pika (Ochotona curzoniae) in the Qinghai-Tibet plateau of China.</title>
        <authorList>
            <person name="Tian Z."/>
        </authorList>
    </citation>
    <scope>NUCLEOTIDE SEQUENCE [LARGE SCALE GENOMIC DNA]</scope>
    <source>
        <strain evidence="4">350</strain>
    </source>
</reference>
<dbReference type="AlphaFoldDB" id="A0A5Q6S317"/>
<name>A0A5Q6S317_9ACTN</name>
<comment type="cofactor">
    <cofactor evidence="2">
        <name>[2Fe-2S] cluster</name>
        <dbReference type="ChEBI" id="CHEBI:190135"/>
    </cofactor>
</comment>
<protein>
    <submittedName>
        <fullName evidence="3">Rrf2 family transcriptional regulator</fullName>
    </submittedName>
</protein>
<dbReference type="GO" id="GO:0003700">
    <property type="term" value="F:DNA-binding transcription factor activity"/>
    <property type="evidence" value="ECO:0007669"/>
    <property type="project" value="TreeGrafter"/>
</dbReference>
<dbReference type="GO" id="GO:0003677">
    <property type="term" value="F:DNA binding"/>
    <property type="evidence" value="ECO:0007669"/>
    <property type="project" value="UniProtKB-KW"/>
</dbReference>
<sequence length="144" mass="15200">MQLAQFTDLGLRIVMRLAVLPAGETMRTQDVADQMAVSATHSAKVVARLASLGVVETRRGRTGGLSLTDAGRASSIGWLARQLEGEGEVVDCEGGVPCPLRDACRLRGLLKQAREAFFSTLDGHTVADISGDPTGPVLLTLATR</sequence>
<keyword evidence="1" id="KW-0238">DNA-binding</keyword>
<dbReference type="Proteomes" id="UP000307768">
    <property type="component" value="Unassembled WGS sequence"/>
</dbReference>
<organism evidence="3 4">
    <name type="scientific">Mumia zhuanghuii</name>
    <dbReference type="NCBI Taxonomy" id="2585211"/>
    <lineage>
        <taxon>Bacteria</taxon>
        <taxon>Bacillati</taxon>
        <taxon>Actinomycetota</taxon>
        <taxon>Actinomycetes</taxon>
        <taxon>Propionibacteriales</taxon>
        <taxon>Nocardioidaceae</taxon>
        <taxon>Mumia</taxon>
    </lineage>
</organism>
<dbReference type="Gene3D" id="1.10.10.10">
    <property type="entry name" value="Winged helix-like DNA-binding domain superfamily/Winged helix DNA-binding domain"/>
    <property type="match status" value="1"/>
</dbReference>
<evidence type="ECO:0000256" key="2">
    <source>
        <dbReference type="ARBA" id="ARBA00034078"/>
    </source>
</evidence>
<dbReference type="PANTHER" id="PTHR33221:SF4">
    <property type="entry name" value="HTH-TYPE TRANSCRIPTIONAL REPRESSOR NSRR"/>
    <property type="match status" value="1"/>
</dbReference>
<evidence type="ECO:0000256" key="1">
    <source>
        <dbReference type="ARBA" id="ARBA00023125"/>
    </source>
</evidence>
<dbReference type="RefSeq" id="WP_149767551.1">
    <property type="nucleotide sequence ID" value="NZ_VDFQ02000001.1"/>
</dbReference>
<proteinExistence type="predicted"/>
<evidence type="ECO:0000313" key="3">
    <source>
        <dbReference type="EMBL" id="KAA1424599.1"/>
    </source>
</evidence>
<dbReference type="PROSITE" id="PS51197">
    <property type="entry name" value="HTH_RRF2_2"/>
    <property type="match status" value="1"/>
</dbReference>
<dbReference type="InterPro" id="IPR036388">
    <property type="entry name" value="WH-like_DNA-bd_sf"/>
</dbReference>
<comment type="caution">
    <text evidence="3">The sequence shown here is derived from an EMBL/GenBank/DDBJ whole genome shotgun (WGS) entry which is preliminary data.</text>
</comment>
<dbReference type="Pfam" id="PF02082">
    <property type="entry name" value="Rrf2"/>
    <property type="match status" value="1"/>
</dbReference>
<dbReference type="InterPro" id="IPR000944">
    <property type="entry name" value="Tscrpt_reg_Rrf2"/>
</dbReference>
<dbReference type="GO" id="GO:0005829">
    <property type="term" value="C:cytosol"/>
    <property type="evidence" value="ECO:0007669"/>
    <property type="project" value="TreeGrafter"/>
</dbReference>